<dbReference type="InterPro" id="IPR036869">
    <property type="entry name" value="J_dom_sf"/>
</dbReference>
<dbReference type="GO" id="GO:0008320">
    <property type="term" value="F:protein transmembrane transporter activity"/>
    <property type="evidence" value="ECO:0007669"/>
    <property type="project" value="TreeGrafter"/>
</dbReference>
<protein>
    <submittedName>
        <fullName evidence="12">Translocation complex component protein</fullName>
    </submittedName>
</protein>
<proteinExistence type="predicted"/>
<keyword evidence="4" id="KW-0256">Endoplasmic reticulum</keyword>
<comment type="subcellular location">
    <subcellularLocation>
        <location evidence="1">Endoplasmic reticulum membrane</location>
        <topology evidence="1">Multi-pass membrane protein</topology>
    </subcellularLocation>
</comment>
<dbReference type="Gene3D" id="1.10.287.110">
    <property type="entry name" value="DnaJ domain"/>
    <property type="match status" value="1"/>
</dbReference>
<comment type="caution">
    <text evidence="12">The sequence shown here is derived from an EMBL/GenBank/DDBJ whole genome shotgun (WGS) entry which is preliminary data.</text>
</comment>
<dbReference type="AlphaFoldDB" id="A0A4Z1P9Q8"/>
<dbReference type="SMART" id="SM00973">
    <property type="entry name" value="Sec63"/>
    <property type="match status" value="1"/>
</dbReference>
<dbReference type="PANTHER" id="PTHR24075">
    <property type="entry name" value="SEC63 DOMAIN-CONTAINING"/>
    <property type="match status" value="1"/>
</dbReference>
<feature type="compositionally biased region" description="Acidic residues" evidence="9">
    <location>
        <begin position="654"/>
        <end position="683"/>
    </location>
</feature>
<dbReference type="InterPro" id="IPR035892">
    <property type="entry name" value="C2_domain_sf"/>
</dbReference>
<dbReference type="GO" id="GO:0006620">
    <property type="term" value="P:post-translational protein targeting to endoplasmic reticulum membrane"/>
    <property type="evidence" value="ECO:0007669"/>
    <property type="project" value="TreeGrafter"/>
</dbReference>
<feature type="transmembrane region" description="Helical" evidence="10">
    <location>
        <begin position="78"/>
        <end position="99"/>
    </location>
</feature>
<organism evidence="12 13">
    <name type="scientific">Venturia nashicola</name>
    <dbReference type="NCBI Taxonomy" id="86259"/>
    <lineage>
        <taxon>Eukaryota</taxon>
        <taxon>Fungi</taxon>
        <taxon>Dikarya</taxon>
        <taxon>Ascomycota</taxon>
        <taxon>Pezizomycotina</taxon>
        <taxon>Dothideomycetes</taxon>
        <taxon>Pleosporomycetidae</taxon>
        <taxon>Venturiales</taxon>
        <taxon>Venturiaceae</taxon>
        <taxon>Venturia</taxon>
    </lineage>
</organism>
<keyword evidence="3 10" id="KW-0812">Transmembrane</keyword>
<keyword evidence="7 10" id="KW-0472">Membrane</keyword>
<evidence type="ECO:0000256" key="5">
    <source>
        <dbReference type="ARBA" id="ARBA00022927"/>
    </source>
</evidence>
<dbReference type="PROSITE" id="PS50076">
    <property type="entry name" value="DNAJ_2"/>
    <property type="match status" value="1"/>
</dbReference>
<dbReference type="SUPFAM" id="SSF158702">
    <property type="entry name" value="Sec63 N-terminal domain-like"/>
    <property type="match status" value="1"/>
</dbReference>
<dbReference type="Gene3D" id="1.10.3380.10">
    <property type="entry name" value="Sec63 N-terminal domain-like domain"/>
    <property type="match status" value="1"/>
</dbReference>
<evidence type="ECO:0000256" key="9">
    <source>
        <dbReference type="SAM" id="MobiDB-lite"/>
    </source>
</evidence>
<dbReference type="SUPFAM" id="SSF81296">
    <property type="entry name" value="E set domains"/>
    <property type="match status" value="1"/>
</dbReference>
<evidence type="ECO:0000256" key="10">
    <source>
        <dbReference type="SAM" id="Phobius"/>
    </source>
</evidence>
<dbReference type="InterPro" id="IPR001623">
    <property type="entry name" value="DnaJ_domain"/>
</dbReference>
<evidence type="ECO:0000256" key="8">
    <source>
        <dbReference type="ARBA" id="ARBA00023186"/>
    </source>
</evidence>
<evidence type="ECO:0000256" key="3">
    <source>
        <dbReference type="ARBA" id="ARBA00022692"/>
    </source>
</evidence>
<dbReference type="GO" id="GO:0006614">
    <property type="term" value="P:SRP-dependent cotranslational protein targeting to membrane"/>
    <property type="evidence" value="ECO:0007669"/>
    <property type="project" value="TreeGrafter"/>
</dbReference>
<reference evidence="12 13" key="1">
    <citation type="submission" date="2019-04" db="EMBL/GenBank/DDBJ databases">
        <title>High contiguity whole genome sequence and gene annotation resource for two Venturia nashicola isolates.</title>
        <authorList>
            <person name="Prokchorchik M."/>
            <person name="Won K."/>
            <person name="Lee Y."/>
            <person name="Choi E.D."/>
            <person name="Segonzac C."/>
            <person name="Sohn K.H."/>
        </authorList>
    </citation>
    <scope>NUCLEOTIDE SEQUENCE [LARGE SCALE GENOMIC DNA]</scope>
    <source>
        <strain evidence="12 13">PRI2</strain>
    </source>
</reference>
<dbReference type="Gene3D" id="2.60.40.150">
    <property type="entry name" value="C2 domain"/>
    <property type="match status" value="1"/>
</dbReference>
<dbReference type="SUPFAM" id="SSF46565">
    <property type="entry name" value="Chaperone J-domain"/>
    <property type="match status" value="1"/>
</dbReference>
<keyword evidence="2" id="KW-0813">Transport</keyword>
<evidence type="ECO:0000256" key="6">
    <source>
        <dbReference type="ARBA" id="ARBA00022989"/>
    </source>
</evidence>
<evidence type="ECO:0000256" key="7">
    <source>
        <dbReference type="ARBA" id="ARBA00023136"/>
    </source>
</evidence>
<feature type="domain" description="J" evidence="11">
    <location>
        <begin position="107"/>
        <end position="179"/>
    </location>
</feature>
<dbReference type="GO" id="GO:0003723">
    <property type="term" value="F:RNA binding"/>
    <property type="evidence" value="ECO:0007669"/>
    <property type="project" value="TreeGrafter"/>
</dbReference>
<dbReference type="InterPro" id="IPR014756">
    <property type="entry name" value="Ig_E-set"/>
</dbReference>
<dbReference type="Pfam" id="PF02889">
    <property type="entry name" value="Sec63"/>
    <property type="match status" value="1"/>
</dbReference>
<evidence type="ECO:0000313" key="13">
    <source>
        <dbReference type="Proteomes" id="UP000298493"/>
    </source>
</evidence>
<evidence type="ECO:0000259" key="11">
    <source>
        <dbReference type="PROSITE" id="PS50076"/>
    </source>
</evidence>
<keyword evidence="6 10" id="KW-1133">Transmembrane helix</keyword>
<dbReference type="CDD" id="cd06257">
    <property type="entry name" value="DnaJ"/>
    <property type="match status" value="1"/>
</dbReference>
<keyword evidence="13" id="KW-1185">Reference proteome</keyword>
<dbReference type="STRING" id="86259.A0A4Z1P9Q8"/>
<evidence type="ECO:0000256" key="1">
    <source>
        <dbReference type="ARBA" id="ARBA00004477"/>
    </source>
</evidence>
<dbReference type="SMART" id="SM00271">
    <property type="entry name" value="DnaJ"/>
    <property type="match status" value="1"/>
</dbReference>
<dbReference type="Gene3D" id="1.10.150.20">
    <property type="entry name" value="5' to 3' exonuclease, C-terminal subdomain"/>
    <property type="match status" value="1"/>
</dbReference>
<feature type="transmembrane region" description="Helical" evidence="10">
    <location>
        <begin position="15"/>
        <end position="36"/>
    </location>
</feature>
<gene>
    <name evidence="12" type="ORF">E6O75_ATG10730</name>
</gene>
<evidence type="ECO:0000256" key="4">
    <source>
        <dbReference type="ARBA" id="ARBA00022824"/>
    </source>
</evidence>
<dbReference type="EMBL" id="SNSC02000015">
    <property type="protein sequence ID" value="TID18085.1"/>
    <property type="molecule type" value="Genomic_DNA"/>
</dbReference>
<name>A0A4Z1P9Q8_9PEZI</name>
<dbReference type="Proteomes" id="UP000298493">
    <property type="component" value="Unassembled WGS sequence"/>
</dbReference>
<feature type="region of interest" description="Disordered" evidence="9">
    <location>
        <begin position="642"/>
        <end position="683"/>
    </location>
</feature>
<dbReference type="Pfam" id="PF00226">
    <property type="entry name" value="DnaJ"/>
    <property type="match status" value="1"/>
</dbReference>
<evidence type="ECO:0000313" key="12">
    <source>
        <dbReference type="EMBL" id="TID18085.1"/>
    </source>
</evidence>
<keyword evidence="5" id="KW-0653">Protein transport</keyword>
<sequence>MSQSTDYTYDAQGQFFPYFVLTITSLVTIPCTISWLRKSKDLEDTAPRIRSDYQPEHADIIAKLKAKQKRKERKIKRAIVSIVGWLVIALMVYLIIVTARTITKIWDPYDVLGVSRSATEKQIKSFYRKLSLTEHPDKRRPDPARNETTETVNENWVEITKAFKALTDEEVRRNFLEFGHPDGKQSFSIGIALPMFIITDGNGKYVLLGYIGLLAVVLPYYVGKWWYGSQKTTKEGILVNSAGTLFQAFKEDIDAAGIITAVSGGEEYNELLVGEKADSGLSKIEQRVLAPGDLTPLAAGLSVKARQQLQDMDEGSRRKALALIWAHLGNIELDAEDLNTEKFESAVIAHKLNEAFTIIALHFGVTAPVLASYNLSQCLIQAIPPGSSPLLQLPHFTPKVVEAIEGEGARKHWSVQQFMALPASIRKSKVVGAGHMTGEQYQRAAVIAQQLPYLKVEKAFFKVHGEKFVTPNSLVQFVVKARVIPPGSINVPAITDKDLEDIEKLDARGNAVDDENRVAPPLAHSPFFARDHSPRWHIFLADSKQGKIAVPPFTFSTFDKPLFTEDGTPTYSVQTLKMQFGAPPQAGKYTFQMNLVCDSYLGLDSQMHVTMEVEEVSKAEAMVDDGEISEPDEDTIAGQMAQLRGGAVKRAQDSDDESDGSNTEGEDAGDDDTSETDTDTDEE</sequence>
<keyword evidence="8" id="KW-0143">Chaperone</keyword>
<dbReference type="FunFam" id="1.10.287.110:FF:000039">
    <property type="entry name" value="Protein translocation complex component (Npl1)"/>
    <property type="match status" value="1"/>
</dbReference>
<dbReference type="InterPro" id="IPR004179">
    <property type="entry name" value="Sec63-dom"/>
</dbReference>
<dbReference type="PANTHER" id="PTHR24075:SF0">
    <property type="entry name" value="TRANSLOCATION PROTEIN SEC63 HOMOLOG"/>
    <property type="match status" value="1"/>
</dbReference>
<accession>A0A4Z1P9Q8</accession>
<dbReference type="GO" id="GO:0031207">
    <property type="term" value="C:Sec62/Sec63 complex"/>
    <property type="evidence" value="ECO:0007669"/>
    <property type="project" value="TreeGrafter"/>
</dbReference>
<evidence type="ECO:0000256" key="2">
    <source>
        <dbReference type="ARBA" id="ARBA00022448"/>
    </source>
</evidence>
<dbReference type="PRINTS" id="PR00625">
    <property type="entry name" value="JDOMAIN"/>
</dbReference>